<dbReference type="AlphaFoldDB" id="A0A1M7CYH7"/>
<dbReference type="PROSITE" id="PS51257">
    <property type="entry name" value="PROKAR_LIPOPROTEIN"/>
    <property type="match status" value="1"/>
</dbReference>
<gene>
    <name evidence="2" type="ORF">SAMN04487891_1208</name>
    <name evidence="3" type="ORF">SAMN05216293_4146</name>
</gene>
<evidence type="ECO:0000313" key="4">
    <source>
        <dbReference type="Proteomes" id="UP000184031"/>
    </source>
</evidence>
<dbReference type="EMBL" id="FOKU01000020">
    <property type="protein sequence ID" value="SFC66739.1"/>
    <property type="molecule type" value="Genomic_DNA"/>
</dbReference>
<evidence type="ECO:0000256" key="1">
    <source>
        <dbReference type="SAM" id="SignalP"/>
    </source>
</evidence>
<proteinExistence type="predicted"/>
<sequence>MKNLALILVFVFSFFTLSCCSQKKTTQNYESKDQIVDPLDPIVGDMSKVDGQKIGFKSNDFDDNGYCYIQLLLNDKLDIVKYEIKSVRLKRMDGSVSRITDMEMIKQLDIKDSEIKNFLNLISFSKRNPDEKIDGNWKKMVAIPLTKN</sequence>
<dbReference type="RefSeq" id="WP_072883112.1">
    <property type="nucleotide sequence ID" value="NZ_FOKU01000020.1"/>
</dbReference>
<dbReference type="EMBL" id="FRAT01000018">
    <property type="protein sequence ID" value="SHL72301.1"/>
    <property type="molecule type" value="Genomic_DNA"/>
</dbReference>
<name>A0A1M7CYH7_9FLAO</name>
<evidence type="ECO:0008006" key="6">
    <source>
        <dbReference type="Google" id="ProtNLM"/>
    </source>
</evidence>
<reference evidence="3 4" key="1">
    <citation type="submission" date="2016-11" db="EMBL/GenBank/DDBJ databases">
        <authorList>
            <person name="Varghese N."/>
            <person name="Submissions S."/>
        </authorList>
    </citation>
    <scope>NUCLEOTIDE SEQUENCE [LARGE SCALE GENOMIC DNA]</scope>
    <source>
        <strain evidence="3 4">CGMCC 1.12174</strain>
        <strain evidence="2 5">DSM 26351</strain>
    </source>
</reference>
<keyword evidence="5" id="KW-1185">Reference proteome</keyword>
<comment type="caution">
    <text evidence="3">The sequence shown here is derived from an EMBL/GenBank/DDBJ whole genome shotgun (WGS) entry which is preliminary data.</text>
</comment>
<dbReference type="Proteomes" id="UP000184031">
    <property type="component" value="Unassembled WGS sequence"/>
</dbReference>
<organism evidence="3 4">
    <name type="scientific">Flagellimonas taeanensis</name>
    <dbReference type="NCBI Taxonomy" id="1005926"/>
    <lineage>
        <taxon>Bacteria</taxon>
        <taxon>Pseudomonadati</taxon>
        <taxon>Bacteroidota</taxon>
        <taxon>Flavobacteriia</taxon>
        <taxon>Flavobacteriales</taxon>
        <taxon>Flavobacteriaceae</taxon>
        <taxon>Flagellimonas</taxon>
    </lineage>
</organism>
<accession>A0A1M7CYH7</accession>
<keyword evidence="1" id="KW-0732">Signal</keyword>
<dbReference type="Proteomes" id="UP000198940">
    <property type="component" value="Unassembled WGS sequence"/>
</dbReference>
<evidence type="ECO:0000313" key="3">
    <source>
        <dbReference type="EMBL" id="SHL72301.1"/>
    </source>
</evidence>
<evidence type="ECO:0000313" key="5">
    <source>
        <dbReference type="Proteomes" id="UP000198940"/>
    </source>
</evidence>
<protein>
    <recommendedName>
        <fullName evidence="6">Lipoprotein</fullName>
    </recommendedName>
</protein>
<feature type="signal peptide" evidence="1">
    <location>
        <begin position="1"/>
        <end position="18"/>
    </location>
</feature>
<evidence type="ECO:0000313" key="2">
    <source>
        <dbReference type="EMBL" id="SFC66739.1"/>
    </source>
</evidence>
<feature type="chain" id="PRO_5009924794" description="Lipoprotein" evidence="1">
    <location>
        <begin position="19"/>
        <end position="148"/>
    </location>
</feature>